<dbReference type="GO" id="GO:0005737">
    <property type="term" value="C:cytoplasm"/>
    <property type="evidence" value="ECO:0007669"/>
    <property type="project" value="UniProtKB-SubCell"/>
</dbReference>
<evidence type="ECO:0000256" key="2">
    <source>
        <dbReference type="ARBA" id="ARBA00008107"/>
    </source>
</evidence>
<proteinExistence type="inferred from homology"/>
<protein>
    <recommendedName>
        <fullName evidence="7">Phosphate-specific transport system accessory protein PhoU</fullName>
    </recommendedName>
</protein>
<dbReference type="FunFam" id="1.20.58.220:FF:000004">
    <property type="entry name" value="Phosphate-specific transport system accessory protein PhoU"/>
    <property type="match status" value="1"/>
</dbReference>
<dbReference type="InterPro" id="IPR026022">
    <property type="entry name" value="PhoU_dom"/>
</dbReference>
<sequence>MYMSALRASLLKAIESLKAEVVTMADMVLNNINEAFLAFKTNNVKKAASLIKLDEEVDKLEEDISKSALRLIWKEQPYAHDLRMVTGILKLITDLERIGDHAADIAEQTLHIGELKNQRLLPKTTMMSESAYQMVLNAINAFVKQDLALAQQVIKDDDIVDNQFDDVMKSVTEQIKGETIVSEYAVSVIMVAKYMERIADHAVNLAEWTIFIITGEHKSTPLF</sequence>
<dbReference type="PATRIC" id="fig|35623.3.peg.102"/>
<dbReference type="HOGENOM" id="CLU_078518_3_0_14"/>
<gene>
    <name evidence="10" type="primary">phoU</name>
    <name evidence="10" type="ORF">Aocu_01030</name>
</gene>
<dbReference type="GO" id="GO:0006817">
    <property type="term" value="P:phosphate ion transport"/>
    <property type="evidence" value="ECO:0007669"/>
    <property type="project" value="UniProtKB-KW"/>
</dbReference>
<feature type="domain" description="PhoU" evidence="9">
    <location>
        <begin position="127"/>
        <end position="209"/>
    </location>
</feature>
<name>A0A061AF82_9MOLU</name>
<evidence type="ECO:0000256" key="8">
    <source>
        <dbReference type="SAM" id="Coils"/>
    </source>
</evidence>
<dbReference type="OrthoDB" id="9814256at2"/>
<evidence type="ECO:0000256" key="1">
    <source>
        <dbReference type="ARBA" id="ARBA00004496"/>
    </source>
</evidence>
<accession>A0A061AF82</accession>
<dbReference type="PANTHER" id="PTHR42930">
    <property type="entry name" value="PHOSPHATE-SPECIFIC TRANSPORT SYSTEM ACCESSORY PROTEIN PHOU"/>
    <property type="match status" value="1"/>
</dbReference>
<feature type="coiled-coil region" evidence="8">
    <location>
        <begin position="43"/>
        <end position="70"/>
    </location>
</feature>
<evidence type="ECO:0000313" key="10">
    <source>
        <dbReference type="EMBL" id="CDR30176.1"/>
    </source>
</evidence>
<keyword evidence="5 7" id="KW-0963">Cytoplasm</keyword>
<dbReference type="Proteomes" id="UP000032434">
    <property type="component" value="Chromosome 1"/>
</dbReference>
<comment type="function">
    <text evidence="7">Plays a role in the regulation of phosphate uptake.</text>
</comment>
<evidence type="ECO:0000256" key="3">
    <source>
        <dbReference type="ARBA" id="ARBA00011738"/>
    </source>
</evidence>
<keyword evidence="6 7" id="KW-0592">Phosphate transport</keyword>
<dbReference type="EMBL" id="LK028559">
    <property type="protein sequence ID" value="CDR30176.1"/>
    <property type="molecule type" value="Genomic_DNA"/>
</dbReference>
<dbReference type="Pfam" id="PF01895">
    <property type="entry name" value="PhoU"/>
    <property type="match status" value="2"/>
</dbReference>
<dbReference type="InterPro" id="IPR028366">
    <property type="entry name" value="PhoU"/>
</dbReference>
<dbReference type="GO" id="GO:0045936">
    <property type="term" value="P:negative regulation of phosphate metabolic process"/>
    <property type="evidence" value="ECO:0007669"/>
    <property type="project" value="InterPro"/>
</dbReference>
<keyword evidence="11" id="KW-1185">Reference proteome</keyword>
<dbReference type="InParanoid" id="A0A061AF82"/>
<keyword evidence="4 7" id="KW-0813">Transport</keyword>
<dbReference type="KEGG" id="aoc:Aocu_01030"/>
<dbReference type="GO" id="GO:0030643">
    <property type="term" value="P:intracellular phosphate ion homeostasis"/>
    <property type="evidence" value="ECO:0007669"/>
    <property type="project" value="InterPro"/>
</dbReference>
<comment type="subcellular location">
    <subcellularLocation>
        <location evidence="1 7">Cytoplasm</location>
    </subcellularLocation>
</comment>
<feature type="domain" description="PhoU" evidence="9">
    <location>
        <begin position="22"/>
        <end position="108"/>
    </location>
</feature>
<dbReference type="SUPFAM" id="SSF109755">
    <property type="entry name" value="PhoU-like"/>
    <property type="match status" value="1"/>
</dbReference>
<dbReference type="PANTHER" id="PTHR42930:SF3">
    <property type="entry name" value="PHOSPHATE-SPECIFIC TRANSPORT SYSTEM ACCESSORY PROTEIN PHOU"/>
    <property type="match status" value="1"/>
</dbReference>
<dbReference type="STRING" id="35623.Aocu_01030"/>
<dbReference type="Gene3D" id="1.20.58.220">
    <property type="entry name" value="Phosphate transport system protein phou homolog 2, domain 2"/>
    <property type="match status" value="1"/>
</dbReference>
<organism evidence="10 11">
    <name type="scientific">Acholeplasma oculi</name>
    <dbReference type="NCBI Taxonomy" id="35623"/>
    <lineage>
        <taxon>Bacteria</taxon>
        <taxon>Bacillati</taxon>
        <taxon>Mycoplasmatota</taxon>
        <taxon>Mollicutes</taxon>
        <taxon>Acholeplasmatales</taxon>
        <taxon>Acholeplasmataceae</taxon>
        <taxon>Acholeplasma</taxon>
    </lineage>
</organism>
<evidence type="ECO:0000256" key="7">
    <source>
        <dbReference type="PIRNR" id="PIRNR003107"/>
    </source>
</evidence>
<evidence type="ECO:0000256" key="4">
    <source>
        <dbReference type="ARBA" id="ARBA00022448"/>
    </source>
</evidence>
<keyword evidence="8" id="KW-0175">Coiled coil</keyword>
<reference evidence="11" key="1">
    <citation type="submission" date="2014-05" db="EMBL/GenBank/DDBJ databases">
        <authorList>
            <person name="Kube M."/>
        </authorList>
    </citation>
    <scope>NUCLEOTIDE SEQUENCE [LARGE SCALE GENOMIC DNA]</scope>
</reference>
<comment type="subunit">
    <text evidence="3 7">Homodimer.</text>
</comment>
<dbReference type="NCBIfam" id="TIGR02135">
    <property type="entry name" value="phoU_full"/>
    <property type="match status" value="1"/>
</dbReference>
<dbReference type="AlphaFoldDB" id="A0A061AF82"/>
<evidence type="ECO:0000256" key="6">
    <source>
        <dbReference type="ARBA" id="ARBA00022592"/>
    </source>
</evidence>
<comment type="similarity">
    <text evidence="2 7">Belongs to the PhoU family.</text>
</comment>
<dbReference type="PIRSF" id="PIRSF003107">
    <property type="entry name" value="PhoU"/>
    <property type="match status" value="1"/>
</dbReference>
<dbReference type="InterPro" id="IPR038078">
    <property type="entry name" value="PhoU-like_sf"/>
</dbReference>
<evidence type="ECO:0000259" key="9">
    <source>
        <dbReference type="Pfam" id="PF01895"/>
    </source>
</evidence>
<evidence type="ECO:0000313" key="11">
    <source>
        <dbReference type="Proteomes" id="UP000032434"/>
    </source>
</evidence>
<evidence type="ECO:0000256" key="5">
    <source>
        <dbReference type="ARBA" id="ARBA00022490"/>
    </source>
</evidence>